<dbReference type="OrthoDB" id="3799453at2759"/>
<dbReference type="EMBL" id="MU006576">
    <property type="protein sequence ID" value="KAF2746694.1"/>
    <property type="molecule type" value="Genomic_DNA"/>
</dbReference>
<name>A0A6A6VAG4_9PLEO</name>
<evidence type="ECO:0000256" key="1">
    <source>
        <dbReference type="SAM" id="MobiDB-lite"/>
    </source>
</evidence>
<feature type="region of interest" description="Disordered" evidence="1">
    <location>
        <begin position="35"/>
        <end position="66"/>
    </location>
</feature>
<keyword evidence="3" id="KW-1185">Reference proteome</keyword>
<reference evidence="2" key="1">
    <citation type="journal article" date="2020" name="Stud. Mycol.">
        <title>101 Dothideomycetes genomes: a test case for predicting lifestyles and emergence of pathogens.</title>
        <authorList>
            <person name="Haridas S."/>
            <person name="Albert R."/>
            <person name="Binder M."/>
            <person name="Bloem J."/>
            <person name="Labutti K."/>
            <person name="Salamov A."/>
            <person name="Andreopoulos B."/>
            <person name="Baker S."/>
            <person name="Barry K."/>
            <person name="Bills G."/>
            <person name="Bluhm B."/>
            <person name="Cannon C."/>
            <person name="Castanera R."/>
            <person name="Culley D."/>
            <person name="Daum C."/>
            <person name="Ezra D."/>
            <person name="Gonzalez J."/>
            <person name="Henrissat B."/>
            <person name="Kuo A."/>
            <person name="Liang C."/>
            <person name="Lipzen A."/>
            <person name="Lutzoni F."/>
            <person name="Magnuson J."/>
            <person name="Mondo S."/>
            <person name="Nolan M."/>
            <person name="Ohm R."/>
            <person name="Pangilinan J."/>
            <person name="Park H.-J."/>
            <person name="Ramirez L."/>
            <person name="Alfaro M."/>
            <person name="Sun H."/>
            <person name="Tritt A."/>
            <person name="Yoshinaga Y."/>
            <person name="Zwiers L.-H."/>
            <person name="Turgeon B."/>
            <person name="Goodwin S."/>
            <person name="Spatafora J."/>
            <person name="Crous P."/>
            <person name="Grigoriev I."/>
        </authorList>
    </citation>
    <scope>NUCLEOTIDE SEQUENCE</scope>
    <source>
        <strain evidence="2">CBS 119925</strain>
    </source>
</reference>
<feature type="compositionally biased region" description="Acidic residues" evidence="1">
    <location>
        <begin position="375"/>
        <end position="395"/>
    </location>
</feature>
<feature type="region of interest" description="Disordered" evidence="1">
    <location>
        <begin position="84"/>
        <end position="108"/>
    </location>
</feature>
<organism evidence="2 3">
    <name type="scientific">Sporormia fimetaria CBS 119925</name>
    <dbReference type="NCBI Taxonomy" id="1340428"/>
    <lineage>
        <taxon>Eukaryota</taxon>
        <taxon>Fungi</taxon>
        <taxon>Dikarya</taxon>
        <taxon>Ascomycota</taxon>
        <taxon>Pezizomycotina</taxon>
        <taxon>Dothideomycetes</taxon>
        <taxon>Pleosporomycetidae</taxon>
        <taxon>Pleosporales</taxon>
        <taxon>Sporormiaceae</taxon>
        <taxon>Sporormia</taxon>
    </lineage>
</organism>
<dbReference type="AlphaFoldDB" id="A0A6A6VAG4"/>
<feature type="compositionally biased region" description="Acidic residues" evidence="1">
    <location>
        <begin position="354"/>
        <end position="367"/>
    </location>
</feature>
<proteinExistence type="predicted"/>
<gene>
    <name evidence="2" type="ORF">M011DRAFT_477921</name>
</gene>
<evidence type="ECO:0000313" key="3">
    <source>
        <dbReference type="Proteomes" id="UP000799440"/>
    </source>
</evidence>
<feature type="compositionally biased region" description="Basic and acidic residues" evidence="1">
    <location>
        <begin position="331"/>
        <end position="353"/>
    </location>
</feature>
<sequence length="395" mass="43869">MSTSTLAWNLARTAYDCPEKRPGHVVLRVRGFHNNHPKDDSLTVPPVLPNQAELGSSNSTPDDDSATTQKALWVGMTTSYAADYRVKSGGGKPRGANAPAQKDDTGRRGKSINQIIANGNVQIVPHDPKALRVVVSLTSSAYKLYALADPDKEGLCEALPTNIQETWYFPEYRDDDLVQHDKRKRATFQKITAALDELRGTKATAASTVNEPLEEDGRPPQFEQHPLLDRFRSCDQLMITANQASTISGLLAAYFPVHAYSITSADRILALAKPIRLLGPIIQYKDLRFVLVNWNARLDGLMARGPELPDGGLAYTLMLTLQDNMWFMNAKDPREPEDRSMTIDAERTEVKLEDDSDDDGEDDTDSENDSKNDRDDESESESESVSENQSEDENE</sequence>
<feature type="region of interest" description="Disordered" evidence="1">
    <location>
        <begin position="331"/>
        <end position="395"/>
    </location>
</feature>
<feature type="compositionally biased region" description="Polar residues" evidence="1">
    <location>
        <begin position="53"/>
        <end position="66"/>
    </location>
</feature>
<dbReference type="Proteomes" id="UP000799440">
    <property type="component" value="Unassembled WGS sequence"/>
</dbReference>
<accession>A0A6A6VAG4</accession>
<evidence type="ECO:0000313" key="2">
    <source>
        <dbReference type="EMBL" id="KAF2746694.1"/>
    </source>
</evidence>
<protein>
    <submittedName>
        <fullName evidence="2">Uncharacterized protein</fullName>
    </submittedName>
</protein>